<accession>A0A1H8MIK5</accession>
<sequence>MAVERKHEIVRHAQPWAPDWQTSIQAQIMEGGLAAAQAKLDTGDFDPANEYVEVSVPLRVKIQIPVDANRKLIWSDAGVQCGCIWSQPGVCKCTGPGAGDPTCNCVPETLPPVA</sequence>
<proteinExistence type="predicted"/>
<organism evidence="1 3">
    <name type="scientific">Rhizobium tibeticum</name>
    <dbReference type="NCBI Taxonomy" id="501024"/>
    <lineage>
        <taxon>Bacteria</taxon>
        <taxon>Pseudomonadati</taxon>
        <taxon>Pseudomonadota</taxon>
        <taxon>Alphaproteobacteria</taxon>
        <taxon>Hyphomicrobiales</taxon>
        <taxon>Rhizobiaceae</taxon>
        <taxon>Rhizobium/Agrobacterium group</taxon>
        <taxon>Rhizobium</taxon>
    </lineage>
</organism>
<reference evidence="2 4" key="3">
    <citation type="submission" date="2016-10" db="EMBL/GenBank/DDBJ databases">
        <authorList>
            <person name="Varghese N."/>
            <person name="Submissions S."/>
        </authorList>
    </citation>
    <scope>NUCLEOTIDE SEQUENCE [LARGE SCALE GENOMIC DNA]</scope>
    <source>
        <strain evidence="2 4">CGMCC 1.7071</strain>
    </source>
</reference>
<protein>
    <submittedName>
        <fullName evidence="1">Uncharacterized protein</fullName>
    </submittedName>
</protein>
<dbReference type="EMBL" id="FNXB01000015">
    <property type="protein sequence ID" value="SEH91781.1"/>
    <property type="molecule type" value="Genomic_DNA"/>
</dbReference>
<dbReference type="AlphaFoldDB" id="A0A1H8MIK5"/>
<evidence type="ECO:0000313" key="2">
    <source>
        <dbReference type="EMBL" id="SEO17110.1"/>
    </source>
</evidence>
<gene>
    <name evidence="1" type="ORF">RTCCBAU85039_3049</name>
    <name evidence="2" type="ORF">SAMN05216228_1012196</name>
</gene>
<reference evidence="3" key="2">
    <citation type="submission" date="2016-10" db="EMBL/GenBank/DDBJ databases">
        <authorList>
            <person name="Wibberg D."/>
        </authorList>
    </citation>
    <scope>NUCLEOTIDE SEQUENCE [LARGE SCALE GENOMIC DNA]</scope>
</reference>
<keyword evidence="4" id="KW-1185">Reference proteome</keyword>
<dbReference type="Proteomes" id="UP000198939">
    <property type="component" value="Unassembled WGS sequence"/>
</dbReference>
<evidence type="ECO:0000313" key="3">
    <source>
        <dbReference type="Proteomes" id="UP000183063"/>
    </source>
</evidence>
<name>A0A1H8MIK5_9HYPH</name>
<evidence type="ECO:0000313" key="1">
    <source>
        <dbReference type="EMBL" id="SEH91781.1"/>
    </source>
</evidence>
<evidence type="ECO:0000313" key="4">
    <source>
        <dbReference type="Proteomes" id="UP000198939"/>
    </source>
</evidence>
<dbReference type="Proteomes" id="UP000183063">
    <property type="component" value="Unassembled WGS sequence"/>
</dbReference>
<dbReference type="EMBL" id="FOCV01000012">
    <property type="protein sequence ID" value="SEO17110.1"/>
    <property type="molecule type" value="Genomic_DNA"/>
</dbReference>
<reference evidence="1" key="1">
    <citation type="submission" date="2016-10" db="EMBL/GenBank/DDBJ databases">
        <authorList>
            <person name="de Groot N.N."/>
        </authorList>
    </citation>
    <scope>NUCLEOTIDE SEQUENCE [LARGE SCALE GENOMIC DNA]</scope>
    <source>
        <strain evidence="1">CCBAU85039</strain>
    </source>
</reference>